<dbReference type="Gramene" id="KCW82576">
    <property type="protein sequence ID" value="KCW82576"/>
    <property type="gene ID" value="EUGRSUZ_C03976"/>
</dbReference>
<dbReference type="InParanoid" id="A0A059CWN5"/>
<name>A0A059CWN5_EUCGR</name>
<proteinExistence type="predicted"/>
<accession>A0A059CWN5</accession>
<protein>
    <submittedName>
        <fullName evidence="1">Uncharacterized protein</fullName>
    </submittedName>
</protein>
<dbReference type="EMBL" id="KK198755">
    <property type="protein sequence ID" value="KCW82576.1"/>
    <property type="molecule type" value="Genomic_DNA"/>
</dbReference>
<organism evidence="1">
    <name type="scientific">Eucalyptus grandis</name>
    <name type="common">Flooded gum</name>
    <dbReference type="NCBI Taxonomy" id="71139"/>
    <lineage>
        <taxon>Eukaryota</taxon>
        <taxon>Viridiplantae</taxon>
        <taxon>Streptophyta</taxon>
        <taxon>Embryophyta</taxon>
        <taxon>Tracheophyta</taxon>
        <taxon>Spermatophyta</taxon>
        <taxon>Magnoliopsida</taxon>
        <taxon>eudicotyledons</taxon>
        <taxon>Gunneridae</taxon>
        <taxon>Pentapetalae</taxon>
        <taxon>rosids</taxon>
        <taxon>malvids</taxon>
        <taxon>Myrtales</taxon>
        <taxon>Myrtaceae</taxon>
        <taxon>Myrtoideae</taxon>
        <taxon>Eucalypteae</taxon>
        <taxon>Eucalyptus</taxon>
    </lineage>
</organism>
<evidence type="ECO:0000313" key="1">
    <source>
        <dbReference type="EMBL" id="KCW82576.1"/>
    </source>
</evidence>
<dbReference type="AlphaFoldDB" id="A0A059CWN5"/>
<reference evidence="1" key="1">
    <citation type="submission" date="2013-07" db="EMBL/GenBank/DDBJ databases">
        <title>The genome of Eucalyptus grandis.</title>
        <authorList>
            <person name="Schmutz J."/>
            <person name="Hayes R."/>
            <person name="Myburg A."/>
            <person name="Tuskan G."/>
            <person name="Grattapaglia D."/>
            <person name="Rokhsar D.S."/>
        </authorList>
    </citation>
    <scope>NUCLEOTIDE SEQUENCE</scope>
    <source>
        <tissue evidence="1">Leaf extractions</tissue>
    </source>
</reference>
<gene>
    <name evidence="1" type="ORF">EUGRSUZ_C03976</name>
</gene>
<sequence>MEGETSLRKTLESKMPLWKEIMTIPLVSPLKLDAPSALIPIPSDDLLKGLVVLIKVHETTVAQLMKSNMGKS</sequence>